<proteinExistence type="predicted"/>
<accession>A0ACB7ZMR8</accession>
<organism evidence="1 2">
    <name type="scientific">Vaccinium darrowii</name>
    <dbReference type="NCBI Taxonomy" id="229202"/>
    <lineage>
        <taxon>Eukaryota</taxon>
        <taxon>Viridiplantae</taxon>
        <taxon>Streptophyta</taxon>
        <taxon>Embryophyta</taxon>
        <taxon>Tracheophyta</taxon>
        <taxon>Spermatophyta</taxon>
        <taxon>Magnoliopsida</taxon>
        <taxon>eudicotyledons</taxon>
        <taxon>Gunneridae</taxon>
        <taxon>Pentapetalae</taxon>
        <taxon>asterids</taxon>
        <taxon>Ericales</taxon>
        <taxon>Ericaceae</taxon>
        <taxon>Vaccinioideae</taxon>
        <taxon>Vaccinieae</taxon>
        <taxon>Vaccinium</taxon>
    </lineage>
</organism>
<reference evidence="1 2" key="1">
    <citation type="journal article" date="2021" name="Hortic Res">
        <title>High-quality reference genome and annotation aids understanding of berry development for evergreen blueberry (Vaccinium darrowii).</title>
        <authorList>
            <person name="Yu J."/>
            <person name="Hulse-Kemp A.M."/>
            <person name="Babiker E."/>
            <person name="Staton M."/>
        </authorList>
    </citation>
    <scope>NUCLEOTIDE SEQUENCE [LARGE SCALE GENOMIC DNA]</scope>
    <source>
        <strain evidence="2">cv. NJ 8807/NJ 8810</strain>
        <tissue evidence="1">Young leaf</tissue>
    </source>
</reference>
<comment type="caution">
    <text evidence="1">The sequence shown here is derived from an EMBL/GenBank/DDBJ whole genome shotgun (WGS) entry which is preliminary data.</text>
</comment>
<evidence type="ECO:0000313" key="2">
    <source>
        <dbReference type="Proteomes" id="UP000828048"/>
    </source>
</evidence>
<name>A0ACB7ZMR8_9ERIC</name>
<gene>
    <name evidence="1" type="ORF">Vadar_031098</name>
</gene>
<protein>
    <submittedName>
        <fullName evidence="1">Uncharacterized protein</fullName>
    </submittedName>
</protein>
<dbReference type="Proteomes" id="UP000828048">
    <property type="component" value="Chromosome 9"/>
</dbReference>
<keyword evidence="2" id="KW-1185">Reference proteome</keyword>
<evidence type="ECO:0000313" key="1">
    <source>
        <dbReference type="EMBL" id="KAH7867268.1"/>
    </source>
</evidence>
<sequence length="209" mass="22675">MGLKPYLVRLVPFVAMVIIETLDVGLSTLSKAAITTRPPLTFSLLCKFFVLGFIGITVMQNCVFIGINYSSSTLGSAINNLIPAFTFLLAVIFRTEKGPTIWSLLVQSPSLSSEDSLPSQSSLFNMLATESNWVLGGLFLAVACLCLALWNISQAAILKGNNPDAWKLSLDIELISVIYSAVFGSVVTYSVQTWCIYKKGPVFVPCSCQ</sequence>
<dbReference type="EMBL" id="CM037159">
    <property type="protein sequence ID" value="KAH7867268.1"/>
    <property type="molecule type" value="Genomic_DNA"/>
</dbReference>